<dbReference type="NCBIfam" id="TIGR00621">
    <property type="entry name" value="ssb"/>
    <property type="match status" value="1"/>
</dbReference>
<evidence type="ECO:0000256" key="2">
    <source>
        <dbReference type="PIRNR" id="PIRNR002070"/>
    </source>
</evidence>
<protein>
    <recommendedName>
        <fullName evidence="2 3">Single-stranded DNA-binding protein</fullName>
    </recommendedName>
</protein>
<dbReference type="GO" id="GO:0003697">
    <property type="term" value="F:single-stranded DNA binding"/>
    <property type="evidence" value="ECO:0007669"/>
    <property type="project" value="InterPro"/>
</dbReference>
<evidence type="ECO:0000313" key="6">
    <source>
        <dbReference type="Proteomes" id="UP000189177"/>
    </source>
</evidence>
<name>A0A1V2ZYH0_9GAMM</name>
<dbReference type="AlphaFoldDB" id="A0A1V2ZYH0"/>
<dbReference type="InterPro" id="IPR011344">
    <property type="entry name" value="ssDNA-bd"/>
</dbReference>
<sequence length="131" mass="14427">MSNTFSGRGNLGAAPTLRHAERGGESTPVTNLRIFFDRPKPDGNGGFEDKGGFWLDVALWGPRAEQAARLLPKGARVHVEGELFESTWSDRETGEERSRLEVRASAVDLDLARVEDVTFRQRDERAGGTDA</sequence>
<reference evidence="5 6" key="1">
    <citation type="submission" date="2017-02" db="EMBL/GenBank/DDBJ databases">
        <title>Genomic diversity within the haloalkaliphilic genus Thioalkalivibrio.</title>
        <authorList>
            <person name="Ahn A.-C."/>
            <person name="Meier-Kolthoff J."/>
            <person name="Overmars L."/>
            <person name="Richter M."/>
            <person name="Woyke T."/>
            <person name="Sorokin D.Y."/>
            <person name="Muyzer G."/>
        </authorList>
    </citation>
    <scope>NUCLEOTIDE SEQUENCE [LARGE SCALE GENOMIC DNA]</scope>
    <source>
        <strain evidence="5 6">HL17</strain>
    </source>
</reference>
<evidence type="ECO:0000313" key="5">
    <source>
        <dbReference type="EMBL" id="OOC10081.1"/>
    </source>
</evidence>
<dbReference type="GO" id="GO:0006260">
    <property type="term" value="P:DNA replication"/>
    <property type="evidence" value="ECO:0007669"/>
    <property type="project" value="InterPro"/>
</dbReference>
<dbReference type="STRING" id="252474.B1A74_07830"/>
<keyword evidence="1 2" id="KW-0238">DNA-binding</keyword>
<feature type="region of interest" description="Disordered" evidence="4">
    <location>
        <begin position="1"/>
        <end position="28"/>
    </location>
</feature>
<accession>A0A1V2ZYH0</accession>
<dbReference type="OrthoDB" id="4427276at2"/>
<dbReference type="Gene3D" id="2.40.50.140">
    <property type="entry name" value="Nucleic acid-binding proteins"/>
    <property type="match status" value="1"/>
</dbReference>
<dbReference type="RefSeq" id="WP_077244287.1">
    <property type="nucleotide sequence ID" value="NZ_MUZR01000024.1"/>
</dbReference>
<dbReference type="CDD" id="cd04496">
    <property type="entry name" value="SSB_OBF"/>
    <property type="match status" value="1"/>
</dbReference>
<dbReference type="PIRSF" id="PIRSF002070">
    <property type="entry name" value="SSB"/>
    <property type="match status" value="1"/>
</dbReference>
<dbReference type="Pfam" id="PF00436">
    <property type="entry name" value="SSB"/>
    <property type="match status" value="1"/>
</dbReference>
<proteinExistence type="predicted"/>
<gene>
    <name evidence="5" type="ORF">B1A74_07830</name>
</gene>
<organism evidence="5 6">
    <name type="scientific">Thioalkalivibrio halophilus</name>
    <dbReference type="NCBI Taxonomy" id="252474"/>
    <lineage>
        <taxon>Bacteria</taxon>
        <taxon>Pseudomonadati</taxon>
        <taxon>Pseudomonadota</taxon>
        <taxon>Gammaproteobacteria</taxon>
        <taxon>Chromatiales</taxon>
        <taxon>Ectothiorhodospiraceae</taxon>
        <taxon>Thioalkalivibrio</taxon>
    </lineage>
</organism>
<dbReference type="SUPFAM" id="SSF50249">
    <property type="entry name" value="Nucleic acid-binding proteins"/>
    <property type="match status" value="1"/>
</dbReference>
<comment type="caution">
    <text evidence="5">The sequence shown here is derived from an EMBL/GenBank/DDBJ whole genome shotgun (WGS) entry which is preliminary data.</text>
</comment>
<dbReference type="InterPro" id="IPR012340">
    <property type="entry name" value="NA-bd_OB-fold"/>
</dbReference>
<dbReference type="PROSITE" id="PS50935">
    <property type="entry name" value="SSB"/>
    <property type="match status" value="1"/>
</dbReference>
<evidence type="ECO:0000256" key="4">
    <source>
        <dbReference type="SAM" id="MobiDB-lite"/>
    </source>
</evidence>
<keyword evidence="6" id="KW-1185">Reference proteome</keyword>
<dbReference type="NCBIfam" id="NF006039">
    <property type="entry name" value="PRK08182.1"/>
    <property type="match status" value="1"/>
</dbReference>
<dbReference type="EMBL" id="MUZR01000024">
    <property type="protein sequence ID" value="OOC10081.1"/>
    <property type="molecule type" value="Genomic_DNA"/>
</dbReference>
<dbReference type="InterPro" id="IPR000424">
    <property type="entry name" value="Primosome_PriB/ssb"/>
</dbReference>
<evidence type="ECO:0000256" key="3">
    <source>
        <dbReference type="RuleBase" id="RU000524"/>
    </source>
</evidence>
<dbReference type="Proteomes" id="UP000189177">
    <property type="component" value="Unassembled WGS sequence"/>
</dbReference>
<evidence type="ECO:0000256" key="1">
    <source>
        <dbReference type="ARBA" id="ARBA00023125"/>
    </source>
</evidence>